<organism evidence="1 2">
    <name type="scientific">Phaeospirillum tilakii</name>
    <dbReference type="NCBI Taxonomy" id="741673"/>
    <lineage>
        <taxon>Bacteria</taxon>
        <taxon>Pseudomonadati</taxon>
        <taxon>Pseudomonadota</taxon>
        <taxon>Alphaproteobacteria</taxon>
        <taxon>Rhodospirillales</taxon>
        <taxon>Rhodospirillaceae</taxon>
        <taxon>Phaeospirillum</taxon>
    </lineage>
</organism>
<evidence type="ECO:0000313" key="1">
    <source>
        <dbReference type="EMBL" id="MFD2233057.1"/>
    </source>
</evidence>
<comment type="caution">
    <text evidence="1">The sequence shown here is derived from an EMBL/GenBank/DDBJ whole genome shotgun (WGS) entry which is preliminary data.</text>
</comment>
<dbReference type="RefSeq" id="WP_377314973.1">
    <property type="nucleotide sequence ID" value="NZ_JBHUIY010000006.1"/>
</dbReference>
<gene>
    <name evidence="1" type="ORF">ACFSNB_04490</name>
</gene>
<sequence>MCKAAIYARIKEGAFPAPVSFFAGPAVAWKLTDLLTRMGRQGEA</sequence>
<accession>A0ABW5CAT0</accession>
<dbReference type="Proteomes" id="UP001597296">
    <property type="component" value="Unassembled WGS sequence"/>
</dbReference>
<dbReference type="EMBL" id="JBHUIY010000006">
    <property type="protein sequence ID" value="MFD2233057.1"/>
    <property type="molecule type" value="Genomic_DNA"/>
</dbReference>
<name>A0ABW5CAT0_9PROT</name>
<protein>
    <submittedName>
        <fullName evidence="1">Uncharacterized protein</fullName>
    </submittedName>
</protein>
<evidence type="ECO:0000313" key="2">
    <source>
        <dbReference type="Proteomes" id="UP001597296"/>
    </source>
</evidence>
<proteinExistence type="predicted"/>
<reference evidence="2" key="1">
    <citation type="journal article" date="2019" name="Int. J. Syst. Evol. Microbiol.">
        <title>The Global Catalogue of Microorganisms (GCM) 10K type strain sequencing project: providing services to taxonomists for standard genome sequencing and annotation.</title>
        <authorList>
            <consortium name="The Broad Institute Genomics Platform"/>
            <consortium name="The Broad Institute Genome Sequencing Center for Infectious Disease"/>
            <person name="Wu L."/>
            <person name="Ma J."/>
        </authorList>
    </citation>
    <scope>NUCLEOTIDE SEQUENCE [LARGE SCALE GENOMIC DNA]</scope>
    <source>
        <strain evidence="2">KCTC 15012</strain>
    </source>
</reference>
<keyword evidence="2" id="KW-1185">Reference proteome</keyword>